<organism evidence="2 3">
    <name type="scientific">Flaviflexus ciconiae</name>
    <dbReference type="NCBI Taxonomy" id="2496867"/>
    <lineage>
        <taxon>Bacteria</taxon>
        <taxon>Bacillati</taxon>
        <taxon>Actinomycetota</taxon>
        <taxon>Actinomycetes</taxon>
        <taxon>Actinomycetales</taxon>
        <taxon>Actinomycetaceae</taxon>
        <taxon>Flaviflexus</taxon>
    </lineage>
</organism>
<accession>A0A3S9Q0F8</accession>
<sequence>MDTPKPAQTDTTDWTFVIDKGCPECGYAPHDPRDTAERLRAMPERWEKVLNRKDATERPGEDVWSPVEYARHCLDLLRVLNRRVTSMLNEENPQLEDYDGEAEAVNERFWEADPERVSTDIADAVREVAATYDRIGEGEWGRTGVRSDGKLFTILDMSRYLLHDLEHHLVDVRG</sequence>
<keyword evidence="3" id="KW-1185">Reference proteome</keyword>
<evidence type="ECO:0000313" key="3">
    <source>
        <dbReference type="Proteomes" id="UP000280344"/>
    </source>
</evidence>
<reference evidence="2 3" key="1">
    <citation type="submission" date="2018-12" db="EMBL/GenBank/DDBJ databases">
        <title>Complete genome sequence of Flaviflexus sp. H23T48.</title>
        <authorList>
            <person name="Bae J.-W."/>
            <person name="Lee J.-Y."/>
        </authorList>
    </citation>
    <scope>NUCLEOTIDE SEQUENCE [LARGE SCALE GENOMIC DNA]</scope>
    <source>
        <strain evidence="2 3">H23T48</strain>
    </source>
</reference>
<dbReference type="InterPro" id="IPR034660">
    <property type="entry name" value="DinB/YfiT-like"/>
</dbReference>
<protein>
    <submittedName>
        <fullName evidence="2">DinB family protein</fullName>
    </submittedName>
</protein>
<dbReference type="RefSeq" id="WP_126704871.1">
    <property type="nucleotide sequence ID" value="NZ_CP034593.1"/>
</dbReference>
<dbReference type="Gene3D" id="1.20.120.450">
    <property type="entry name" value="dinb family like domain"/>
    <property type="match status" value="1"/>
</dbReference>
<evidence type="ECO:0000313" key="2">
    <source>
        <dbReference type="EMBL" id="AZQ78071.1"/>
    </source>
</evidence>
<dbReference type="EMBL" id="CP034593">
    <property type="protein sequence ID" value="AZQ78071.1"/>
    <property type="molecule type" value="Genomic_DNA"/>
</dbReference>
<dbReference type="KEGG" id="flh:EJ997_12735"/>
<dbReference type="OrthoDB" id="3376896at2"/>
<dbReference type="AlphaFoldDB" id="A0A3S9Q0F8"/>
<feature type="domain" description="DinB-like" evidence="1">
    <location>
        <begin position="49"/>
        <end position="169"/>
    </location>
</feature>
<dbReference type="Proteomes" id="UP000280344">
    <property type="component" value="Chromosome"/>
</dbReference>
<evidence type="ECO:0000259" key="1">
    <source>
        <dbReference type="Pfam" id="PF12867"/>
    </source>
</evidence>
<gene>
    <name evidence="2" type="ORF">EJ997_12735</name>
</gene>
<name>A0A3S9Q0F8_9ACTO</name>
<dbReference type="SUPFAM" id="SSF109854">
    <property type="entry name" value="DinB/YfiT-like putative metalloenzymes"/>
    <property type="match status" value="1"/>
</dbReference>
<proteinExistence type="predicted"/>
<dbReference type="Pfam" id="PF12867">
    <property type="entry name" value="DinB_2"/>
    <property type="match status" value="1"/>
</dbReference>
<dbReference type="InterPro" id="IPR024775">
    <property type="entry name" value="DinB-like"/>
</dbReference>